<dbReference type="SMART" id="SM00355">
    <property type="entry name" value="ZnF_C2H2"/>
    <property type="match status" value="7"/>
</dbReference>
<keyword evidence="1" id="KW-0479">Metal-binding</keyword>
<dbReference type="EMBL" id="GL439552">
    <property type="protein sequence ID" value="EFN67073.1"/>
    <property type="molecule type" value="Genomic_DNA"/>
</dbReference>
<feature type="domain" description="C2H2-type" evidence="7">
    <location>
        <begin position="450"/>
        <end position="479"/>
    </location>
</feature>
<reference evidence="8 9" key="1">
    <citation type="journal article" date="2010" name="Science">
        <title>Genomic comparison of the ants Camponotus floridanus and Harpegnathos saltator.</title>
        <authorList>
            <person name="Bonasio R."/>
            <person name="Zhang G."/>
            <person name="Ye C."/>
            <person name="Mutti N.S."/>
            <person name="Fang X."/>
            <person name="Qin N."/>
            <person name="Donahue G."/>
            <person name="Yang P."/>
            <person name="Li Q."/>
            <person name="Li C."/>
            <person name="Zhang P."/>
            <person name="Huang Z."/>
            <person name="Berger S.L."/>
            <person name="Reinberg D."/>
            <person name="Wang J."/>
            <person name="Liebig J."/>
        </authorList>
    </citation>
    <scope>NUCLEOTIDE SEQUENCE [LARGE SCALE GENOMIC DNA]</scope>
    <source>
        <strain evidence="9">C129</strain>
    </source>
</reference>
<dbReference type="PANTHER" id="PTHR24408">
    <property type="entry name" value="ZINC FINGER PROTEIN"/>
    <property type="match status" value="1"/>
</dbReference>
<sequence length="860" mass="96883">MSEMTGVVETQQQQQQYVGGSSNAGHHCKDCGLKFESEKSLEVHVRYSHQENLLNQWASKAQQEESNNNHSKTGNHNSHVNANRESVSVPTDSSEPSSMSPSQDPTSSQQQQQQQQQQQPQQPQQQQQQQQQQSAIHTLVCPPYDFQTSMYSDSGYYIPNEQSYMLTHHYSPSQEDAQSNRDGSGGYPRYHPYQHQQHYSADRTTSNSTSPQSPPLQCDKCGAVYEDANQLGEHMRTTHLDSPSAYPPAPQYQQLGNSPQQLHPSPPLSNQPQQQSGYDYNGGQTNKSDMKQEPPEEQAEILDLDSHKVQTHRYEEELIRLQQQQQQGLQMQMQHRLIQQQQQPQHRIGSHSVSSMLSWPPATQPHDYHTGLGSMGPIDNVPPPIADQGQFMRGQHMPVEHGHQSSPIISSTQPMASHQIPAGFVQQPAKAPPLANQSWKSNEPRRPKTYNCTACNKWFTSSGHLKRHYNTTLHKNAVKNGKEPDPANSPISNHHHPTRENNHSGSRGGGAPTRSPSDLPSSRSPPNLMAGSVHPAMTSPTAMGGTTMPHQPYPNALPPHVTITTSTPAVLLESTQPITTMQLTTIGNEQNDQQQHQLLPSFTIFDQKNNFTQIGVLTGFVVEQNQIQSVNVGGLSAEEIAPQESFESSATTYDPYSPSRYKSLTDMDVTMMQTNEEQQVSTLSYHLEARIELETNNNHLSQLRQAKEDLDPNIGLKPKKERKSKTNSKKPRQVITTGANFISQDGIHKCIDCNKFFVRGCYLTQHNKSFHSGDKPFKCTQCGKRFPNEELYGKHVKMHTCARRHRCEACPKVFAHKTDLKRHTCIHTGKRPFKCDICDKGFIRQDHMKKHQHTHRKKRN</sequence>
<dbReference type="AlphaFoldDB" id="E2AHK3"/>
<keyword evidence="4" id="KW-0862">Zinc</keyword>
<feature type="domain" description="C2H2-type" evidence="7">
    <location>
        <begin position="26"/>
        <end position="49"/>
    </location>
</feature>
<dbReference type="PROSITE" id="PS50157">
    <property type="entry name" value="ZINC_FINGER_C2H2_2"/>
    <property type="match status" value="7"/>
</dbReference>
<feature type="domain" description="C2H2-type" evidence="7">
    <location>
        <begin position="805"/>
        <end position="832"/>
    </location>
</feature>
<dbReference type="FunFam" id="3.30.160.60:FF:000624">
    <property type="entry name" value="zinc finger protein 697"/>
    <property type="match status" value="1"/>
</dbReference>
<keyword evidence="9" id="KW-1185">Reference proteome</keyword>
<dbReference type="OMA" id="GKGANWK"/>
<evidence type="ECO:0000256" key="1">
    <source>
        <dbReference type="ARBA" id="ARBA00022723"/>
    </source>
</evidence>
<evidence type="ECO:0000256" key="4">
    <source>
        <dbReference type="ARBA" id="ARBA00022833"/>
    </source>
</evidence>
<feature type="region of interest" description="Disordered" evidence="6">
    <location>
        <begin position="428"/>
        <end position="451"/>
    </location>
</feature>
<feature type="domain" description="C2H2-type" evidence="7">
    <location>
        <begin position="216"/>
        <end position="244"/>
    </location>
</feature>
<dbReference type="GO" id="GO:0008270">
    <property type="term" value="F:zinc ion binding"/>
    <property type="evidence" value="ECO:0007669"/>
    <property type="project" value="UniProtKB-KW"/>
</dbReference>
<dbReference type="GO" id="GO:0000981">
    <property type="term" value="F:DNA-binding transcription factor activity, RNA polymerase II-specific"/>
    <property type="evidence" value="ECO:0007669"/>
    <property type="project" value="TreeGrafter"/>
</dbReference>
<feature type="domain" description="C2H2-type" evidence="7">
    <location>
        <begin position="748"/>
        <end position="776"/>
    </location>
</feature>
<keyword evidence="3 5" id="KW-0863">Zinc-finger</keyword>
<evidence type="ECO:0000256" key="2">
    <source>
        <dbReference type="ARBA" id="ARBA00022737"/>
    </source>
</evidence>
<dbReference type="Pfam" id="PF12171">
    <property type="entry name" value="zf-C2H2_jaz"/>
    <property type="match status" value="1"/>
</dbReference>
<dbReference type="FunFam" id="3.30.160.60:FF:000446">
    <property type="entry name" value="Zinc finger protein"/>
    <property type="match status" value="1"/>
</dbReference>
<dbReference type="GO" id="GO:0048598">
    <property type="term" value="P:embryonic morphogenesis"/>
    <property type="evidence" value="ECO:0007669"/>
    <property type="project" value="UniProtKB-ARBA"/>
</dbReference>
<feature type="region of interest" description="Disordered" evidence="6">
    <location>
        <begin position="1"/>
        <end position="30"/>
    </location>
</feature>
<feature type="compositionally biased region" description="Low complexity" evidence="6">
    <location>
        <begin position="85"/>
        <end position="133"/>
    </location>
</feature>
<evidence type="ECO:0000313" key="8">
    <source>
        <dbReference type="EMBL" id="EFN67073.1"/>
    </source>
</evidence>
<feature type="compositionally biased region" description="Polar residues" evidence="6">
    <location>
        <begin position="404"/>
        <end position="416"/>
    </location>
</feature>
<keyword evidence="2" id="KW-0677">Repeat</keyword>
<dbReference type="PROSITE" id="PS00028">
    <property type="entry name" value="ZINC_FINGER_C2H2_1"/>
    <property type="match status" value="7"/>
</dbReference>
<dbReference type="InterPro" id="IPR036236">
    <property type="entry name" value="Znf_C2H2_sf"/>
</dbReference>
<feature type="compositionally biased region" description="Polar residues" evidence="6">
    <location>
        <begin position="194"/>
        <end position="203"/>
    </location>
</feature>
<feature type="compositionally biased region" description="Basic residues" evidence="6">
    <location>
        <begin position="717"/>
        <end position="731"/>
    </location>
</feature>
<evidence type="ECO:0000313" key="9">
    <source>
        <dbReference type="Proteomes" id="UP000000311"/>
    </source>
</evidence>
<protein>
    <submittedName>
        <fullName evidence="8">Zinc finger protein 263</fullName>
    </submittedName>
</protein>
<feature type="region of interest" description="Disordered" evidence="6">
    <location>
        <begin position="398"/>
        <end position="417"/>
    </location>
</feature>
<dbReference type="InterPro" id="IPR013087">
    <property type="entry name" value="Znf_C2H2_type"/>
</dbReference>
<feature type="non-terminal residue" evidence="8">
    <location>
        <position position="860"/>
    </location>
</feature>
<dbReference type="InParanoid" id="E2AHK3"/>
<dbReference type="SUPFAM" id="SSF57667">
    <property type="entry name" value="beta-beta-alpha zinc fingers"/>
    <property type="match status" value="3"/>
</dbReference>
<dbReference type="InterPro" id="IPR022755">
    <property type="entry name" value="Znf_C2H2_jaz"/>
</dbReference>
<feature type="region of interest" description="Disordered" evidence="6">
    <location>
        <begin position="238"/>
        <end position="298"/>
    </location>
</feature>
<organism evidence="9">
    <name type="scientific">Camponotus floridanus</name>
    <name type="common">Florida carpenter ant</name>
    <dbReference type="NCBI Taxonomy" id="104421"/>
    <lineage>
        <taxon>Eukaryota</taxon>
        <taxon>Metazoa</taxon>
        <taxon>Ecdysozoa</taxon>
        <taxon>Arthropoda</taxon>
        <taxon>Hexapoda</taxon>
        <taxon>Insecta</taxon>
        <taxon>Pterygota</taxon>
        <taxon>Neoptera</taxon>
        <taxon>Endopterygota</taxon>
        <taxon>Hymenoptera</taxon>
        <taxon>Apocrita</taxon>
        <taxon>Aculeata</taxon>
        <taxon>Formicoidea</taxon>
        <taxon>Formicidae</taxon>
        <taxon>Formicinae</taxon>
        <taxon>Camponotus</taxon>
    </lineage>
</organism>
<dbReference type="Proteomes" id="UP000000311">
    <property type="component" value="Unassembled WGS sequence"/>
</dbReference>
<name>E2AHK3_CAMFO</name>
<dbReference type="GO" id="GO:0043565">
    <property type="term" value="F:sequence-specific DNA binding"/>
    <property type="evidence" value="ECO:0007669"/>
    <property type="project" value="TreeGrafter"/>
</dbReference>
<feature type="region of interest" description="Disordered" evidence="6">
    <location>
        <begin position="705"/>
        <end position="731"/>
    </location>
</feature>
<dbReference type="PANTHER" id="PTHR24408:SF58">
    <property type="entry name" value="TRANSCRIPTION FACTOR (TFIIIA), PUTATIVE (AFU_ORTHOLOGUE AFUA_1G05150)-RELATED"/>
    <property type="match status" value="1"/>
</dbReference>
<accession>E2AHK3</accession>
<feature type="compositionally biased region" description="Polar residues" evidence="6">
    <location>
        <begin position="171"/>
        <end position="182"/>
    </location>
</feature>
<evidence type="ECO:0000256" key="6">
    <source>
        <dbReference type="SAM" id="MobiDB-lite"/>
    </source>
</evidence>
<gene>
    <name evidence="8" type="ORF">EAG_06304</name>
</gene>
<dbReference type="GO" id="GO:0005634">
    <property type="term" value="C:nucleus"/>
    <property type="evidence" value="ECO:0007669"/>
    <property type="project" value="TreeGrafter"/>
</dbReference>
<evidence type="ECO:0000259" key="7">
    <source>
        <dbReference type="PROSITE" id="PS50157"/>
    </source>
</evidence>
<feature type="domain" description="C2H2-type" evidence="7">
    <location>
        <begin position="833"/>
        <end position="860"/>
    </location>
</feature>
<evidence type="ECO:0000256" key="5">
    <source>
        <dbReference type="PROSITE-ProRule" id="PRU00042"/>
    </source>
</evidence>
<feature type="compositionally biased region" description="Low complexity" evidence="6">
    <location>
        <begin position="251"/>
        <end position="263"/>
    </location>
</feature>
<feature type="region of interest" description="Disordered" evidence="6">
    <location>
        <begin position="477"/>
        <end position="557"/>
    </location>
</feature>
<feature type="compositionally biased region" description="Polar residues" evidence="6">
    <location>
        <begin position="56"/>
        <end position="84"/>
    </location>
</feature>
<feature type="domain" description="C2H2-type" evidence="7">
    <location>
        <begin position="777"/>
        <end position="804"/>
    </location>
</feature>
<dbReference type="Gene3D" id="3.30.160.60">
    <property type="entry name" value="Classic Zinc Finger"/>
    <property type="match status" value="4"/>
</dbReference>
<feature type="compositionally biased region" description="Low complexity" evidence="6">
    <location>
        <begin position="512"/>
        <end position="526"/>
    </location>
</feature>
<feature type="region of interest" description="Disordered" evidence="6">
    <location>
        <begin position="56"/>
        <end position="133"/>
    </location>
</feature>
<proteinExistence type="predicted"/>
<dbReference type="OrthoDB" id="8117402at2759"/>
<dbReference type="Pfam" id="PF00096">
    <property type="entry name" value="zf-C2H2"/>
    <property type="match status" value="3"/>
</dbReference>
<evidence type="ECO:0000256" key="3">
    <source>
        <dbReference type="ARBA" id="ARBA00022771"/>
    </source>
</evidence>
<dbReference type="FunFam" id="3.30.160.60:FF:000100">
    <property type="entry name" value="Zinc finger 45-like"/>
    <property type="match status" value="1"/>
</dbReference>
<feature type="region of interest" description="Disordered" evidence="6">
    <location>
        <begin position="171"/>
        <end position="220"/>
    </location>
</feature>